<dbReference type="InterPro" id="IPR009291">
    <property type="entry name" value="Vps62"/>
</dbReference>
<reference evidence="3" key="1">
    <citation type="journal article" date="2012" name="Science">
        <title>The Paleozoic origin of enzymatic lignin decomposition reconstructed from 31 fungal genomes.</title>
        <authorList>
            <person name="Floudas D."/>
            <person name="Binder M."/>
            <person name="Riley R."/>
            <person name="Barry K."/>
            <person name="Blanchette R.A."/>
            <person name="Henrissat B."/>
            <person name="Martinez A.T."/>
            <person name="Otillar R."/>
            <person name="Spatafora J.W."/>
            <person name="Yadav J.S."/>
            <person name="Aerts A."/>
            <person name="Benoit I."/>
            <person name="Boyd A."/>
            <person name="Carlson A."/>
            <person name="Copeland A."/>
            <person name="Coutinho P.M."/>
            <person name="de Vries R.P."/>
            <person name="Ferreira P."/>
            <person name="Findley K."/>
            <person name="Foster B."/>
            <person name="Gaskell J."/>
            <person name="Glotzer D."/>
            <person name="Gorecki P."/>
            <person name="Heitman J."/>
            <person name="Hesse C."/>
            <person name="Hori C."/>
            <person name="Igarashi K."/>
            <person name="Jurgens J.A."/>
            <person name="Kallen N."/>
            <person name="Kersten P."/>
            <person name="Kohler A."/>
            <person name="Kuees U."/>
            <person name="Kumar T.K.A."/>
            <person name="Kuo A."/>
            <person name="LaButti K."/>
            <person name="Larrondo L.F."/>
            <person name="Lindquist E."/>
            <person name="Ling A."/>
            <person name="Lombard V."/>
            <person name="Lucas S."/>
            <person name="Lundell T."/>
            <person name="Martin R."/>
            <person name="McLaughlin D.J."/>
            <person name="Morgenstern I."/>
            <person name="Morin E."/>
            <person name="Murat C."/>
            <person name="Nagy L.G."/>
            <person name="Nolan M."/>
            <person name="Ohm R.A."/>
            <person name="Patyshakuliyeva A."/>
            <person name="Rokas A."/>
            <person name="Ruiz-Duenas F.J."/>
            <person name="Sabat G."/>
            <person name="Salamov A."/>
            <person name="Samejima M."/>
            <person name="Schmutz J."/>
            <person name="Slot J.C."/>
            <person name="St John F."/>
            <person name="Stenlid J."/>
            <person name="Sun H."/>
            <person name="Sun S."/>
            <person name="Syed K."/>
            <person name="Tsang A."/>
            <person name="Wiebenga A."/>
            <person name="Young D."/>
            <person name="Pisabarro A."/>
            <person name="Eastwood D.C."/>
            <person name="Martin F."/>
            <person name="Cullen D."/>
            <person name="Grigoriev I.V."/>
            <person name="Hibbett D.S."/>
        </authorList>
    </citation>
    <scope>NUCLEOTIDE SEQUENCE [LARGE SCALE GENOMIC DNA]</scope>
    <source>
        <strain evidence="3">HHB-11173 SS5</strain>
    </source>
</reference>
<gene>
    <name evidence="2" type="ORF">PUNSTDRAFT_92710</name>
</gene>
<feature type="signal peptide" evidence="1">
    <location>
        <begin position="1"/>
        <end position="15"/>
    </location>
</feature>
<dbReference type="PANTHER" id="PTHR48220:SF1">
    <property type="entry name" value="VACUOLAR PROTEIN SORTING-ASSOCIATED PROTEIN 62-RELATED"/>
    <property type="match status" value="1"/>
</dbReference>
<dbReference type="HOGENOM" id="CLU_024079_2_0_1"/>
<dbReference type="RefSeq" id="XP_007388160.1">
    <property type="nucleotide sequence ID" value="XM_007388098.1"/>
</dbReference>
<proteinExistence type="predicted"/>
<dbReference type="EMBL" id="JH687553">
    <property type="protein sequence ID" value="EIN04767.1"/>
    <property type="molecule type" value="Genomic_DNA"/>
</dbReference>
<dbReference type="AlphaFoldDB" id="R7S4P5"/>
<protein>
    <recommendedName>
        <fullName evidence="4">Vacuolar protein sorting-associated protein 62</fullName>
    </recommendedName>
</protein>
<evidence type="ECO:0000313" key="2">
    <source>
        <dbReference type="EMBL" id="EIN04767.1"/>
    </source>
</evidence>
<dbReference type="GO" id="GO:0000329">
    <property type="term" value="C:fungal-type vacuole membrane"/>
    <property type="evidence" value="ECO:0007669"/>
    <property type="project" value="TreeGrafter"/>
</dbReference>
<dbReference type="OrthoDB" id="188042at2759"/>
<dbReference type="eggNOG" id="ENOG502RJPB">
    <property type="taxonomic scope" value="Eukaryota"/>
</dbReference>
<dbReference type="OMA" id="DAIWYSQ"/>
<organism evidence="2 3">
    <name type="scientific">Punctularia strigosozonata (strain HHB-11173)</name>
    <name type="common">White-rot fungus</name>
    <dbReference type="NCBI Taxonomy" id="741275"/>
    <lineage>
        <taxon>Eukaryota</taxon>
        <taxon>Fungi</taxon>
        <taxon>Dikarya</taxon>
        <taxon>Basidiomycota</taxon>
        <taxon>Agaricomycotina</taxon>
        <taxon>Agaricomycetes</taxon>
        <taxon>Corticiales</taxon>
        <taxon>Punctulariaceae</taxon>
        <taxon>Punctularia</taxon>
    </lineage>
</organism>
<keyword evidence="3" id="KW-1185">Reference proteome</keyword>
<dbReference type="Pfam" id="PF06101">
    <property type="entry name" value="Vps62"/>
    <property type="match status" value="1"/>
</dbReference>
<sequence>MLSALMLRTLVLVAASVGQLAAGAALPASASTSKHDVTPLPDYVLTFAPLSYLYSGESWWPADIADFVTHVTPQVNFDAIPPSPVTLENVATLNSSVFLTSNDFVEDDGGHDWLTNAANIPDETGYTPAPATIVAVEKPGGILDAFYFYFYAFDHAAFLDIPFGNHVGDWEHSMVRFINGTPTDIYLSAHSGGAAYTYPALVAHNSSGRAQTFIAVGSHANYATSGAQLYPLPVIGPLADHTNFGPLWDVAKNYRGFWFDNSTQTFSVAGGVDIGGQELEGEGAGWLEFLGKWGDEQYPIGLEHDQYCVSDDECHFVSGPTGPIAKNLGRTAVCQDESGCTIKTSR</sequence>
<evidence type="ECO:0000313" key="3">
    <source>
        <dbReference type="Proteomes" id="UP000054196"/>
    </source>
</evidence>
<dbReference type="GO" id="GO:0006623">
    <property type="term" value="P:protein targeting to vacuole"/>
    <property type="evidence" value="ECO:0007669"/>
    <property type="project" value="TreeGrafter"/>
</dbReference>
<name>R7S4P5_PUNST</name>
<accession>R7S4P5</accession>
<keyword evidence="1" id="KW-0732">Signal</keyword>
<dbReference type="KEGG" id="psq:PUNSTDRAFT_92710"/>
<dbReference type="Proteomes" id="UP000054196">
    <property type="component" value="Unassembled WGS sequence"/>
</dbReference>
<feature type="chain" id="PRO_5013198121" description="Vacuolar protein sorting-associated protein 62" evidence="1">
    <location>
        <begin position="16"/>
        <end position="346"/>
    </location>
</feature>
<dbReference type="InterPro" id="IPR053102">
    <property type="entry name" value="VPS_Associated"/>
</dbReference>
<evidence type="ECO:0008006" key="4">
    <source>
        <dbReference type="Google" id="ProtNLM"/>
    </source>
</evidence>
<evidence type="ECO:0000256" key="1">
    <source>
        <dbReference type="SAM" id="SignalP"/>
    </source>
</evidence>
<dbReference type="GeneID" id="18886523"/>
<dbReference type="PANTHER" id="PTHR48220">
    <property type="match status" value="1"/>
</dbReference>